<organism evidence="2 3">
    <name type="scientific">Triparma verrucosa</name>
    <dbReference type="NCBI Taxonomy" id="1606542"/>
    <lineage>
        <taxon>Eukaryota</taxon>
        <taxon>Sar</taxon>
        <taxon>Stramenopiles</taxon>
        <taxon>Ochrophyta</taxon>
        <taxon>Bolidophyceae</taxon>
        <taxon>Parmales</taxon>
        <taxon>Triparmaceae</taxon>
        <taxon>Triparma</taxon>
    </lineage>
</organism>
<proteinExistence type="predicted"/>
<accession>A0A9W7EZQ7</accession>
<dbReference type="SMART" id="SM00454">
    <property type="entry name" value="SAM"/>
    <property type="match status" value="1"/>
</dbReference>
<evidence type="ECO:0000313" key="3">
    <source>
        <dbReference type="Proteomes" id="UP001165160"/>
    </source>
</evidence>
<dbReference type="Pfam" id="PF00536">
    <property type="entry name" value="SAM_1"/>
    <property type="match status" value="1"/>
</dbReference>
<dbReference type="SUPFAM" id="SSF47769">
    <property type="entry name" value="SAM/Pointed domain"/>
    <property type="match status" value="1"/>
</dbReference>
<sequence>MNQHTIRQRNFDIKTESKVDLQRSNMYLLMPDRKIHEQKLKEYYANDRVIMTMHPDATQRVAATYKCASLMCFLPCFWPHAIITGAPCSVCIISGKHQKVARAHKIELRERTVQVTVDDYTVAPYSAVPVCALCCARQTVNAHTVTMRLADIETIEKNFPPETPPCGYKLGVPSMTISNMKGGVVGMAFGPHISIDAPVDFETFKAAVLEQKQKVLSGYVSDDPPPEIVEASQASKHGGGMGGDLTTMTAMMGVMQQQQRMGAQMGGGMQMGAMGGVQLNGVQVGGMQGMQHNYGMQVPPSYGAPPPTYGAPPPMNMGRGPGFSVAGAPQFAEPEIPMAVAVPQPVVTDVDTMSPADVGRVLSELNLAKYAASFEKEGVDGNLFLSLDDAALSELGVDSSLARKKIMQYIEQHRK</sequence>
<evidence type="ECO:0000313" key="2">
    <source>
        <dbReference type="EMBL" id="GMH96332.1"/>
    </source>
</evidence>
<keyword evidence="3" id="KW-1185">Reference proteome</keyword>
<comment type="caution">
    <text evidence="2">The sequence shown here is derived from an EMBL/GenBank/DDBJ whole genome shotgun (WGS) entry which is preliminary data.</text>
</comment>
<dbReference type="InterPro" id="IPR013761">
    <property type="entry name" value="SAM/pointed_sf"/>
</dbReference>
<dbReference type="PROSITE" id="PS50105">
    <property type="entry name" value="SAM_DOMAIN"/>
    <property type="match status" value="1"/>
</dbReference>
<protein>
    <recommendedName>
        <fullName evidence="1">SAM domain-containing protein</fullName>
    </recommendedName>
</protein>
<name>A0A9W7EZQ7_9STRA</name>
<dbReference type="Proteomes" id="UP001165160">
    <property type="component" value="Unassembled WGS sequence"/>
</dbReference>
<gene>
    <name evidence="2" type="ORF">TrVE_jg12011</name>
</gene>
<evidence type="ECO:0000259" key="1">
    <source>
        <dbReference type="PROSITE" id="PS50105"/>
    </source>
</evidence>
<dbReference type="Gene3D" id="1.10.150.50">
    <property type="entry name" value="Transcription Factor, Ets-1"/>
    <property type="match status" value="1"/>
</dbReference>
<dbReference type="AlphaFoldDB" id="A0A9W7EZQ7"/>
<dbReference type="InterPro" id="IPR001660">
    <property type="entry name" value="SAM"/>
</dbReference>
<reference evidence="3" key="1">
    <citation type="journal article" date="2023" name="Commun. Biol.">
        <title>Genome analysis of Parmales, the sister group of diatoms, reveals the evolutionary specialization of diatoms from phago-mixotrophs to photoautotrophs.</title>
        <authorList>
            <person name="Ban H."/>
            <person name="Sato S."/>
            <person name="Yoshikawa S."/>
            <person name="Yamada K."/>
            <person name="Nakamura Y."/>
            <person name="Ichinomiya M."/>
            <person name="Sato N."/>
            <person name="Blanc-Mathieu R."/>
            <person name="Endo H."/>
            <person name="Kuwata A."/>
            <person name="Ogata H."/>
        </authorList>
    </citation>
    <scope>NUCLEOTIDE SEQUENCE [LARGE SCALE GENOMIC DNA]</scope>
    <source>
        <strain evidence="3">NIES 3699</strain>
    </source>
</reference>
<dbReference type="CDD" id="cd09487">
    <property type="entry name" value="SAM_superfamily"/>
    <property type="match status" value="1"/>
</dbReference>
<dbReference type="EMBL" id="BRXX01000182">
    <property type="protein sequence ID" value="GMH96332.1"/>
    <property type="molecule type" value="Genomic_DNA"/>
</dbReference>
<feature type="domain" description="SAM" evidence="1">
    <location>
        <begin position="353"/>
        <end position="415"/>
    </location>
</feature>